<feature type="transmembrane region" description="Helical" evidence="5">
    <location>
        <begin position="135"/>
        <end position="153"/>
    </location>
</feature>
<evidence type="ECO:0000256" key="3">
    <source>
        <dbReference type="ARBA" id="ARBA00022989"/>
    </source>
</evidence>
<keyword evidence="2 5" id="KW-0812">Transmembrane</keyword>
<sequence length="232" mass="26141">MKVSNQIQLKKCIFRNLSIMVAITCILAICTAYINDVKTVASSTDFTIAYSSMLCIACLLILLQFFGILSISRNKKLVIFALTFLGLNMLIMYISAIAENKHMIPILTATALTILFTMSFVGLKTKNLTSWGGPLYTGLLLMFLGQIILLIMMLTTNIPINTFNIMFNILMGISILIFTLYIAYDVNKYVKHCNTNLKICCEDGTFLIWDDFANILRRLISSLADTEFNNIY</sequence>
<evidence type="ECO:0000256" key="1">
    <source>
        <dbReference type="ARBA" id="ARBA00004141"/>
    </source>
</evidence>
<accession>A0A6C0F949</accession>
<feature type="transmembrane region" description="Helical" evidence="5">
    <location>
        <begin position="104"/>
        <end position="123"/>
    </location>
</feature>
<evidence type="ECO:0000313" key="6">
    <source>
        <dbReference type="EMBL" id="QHT37123.1"/>
    </source>
</evidence>
<dbReference type="GO" id="GO:0016020">
    <property type="term" value="C:membrane"/>
    <property type="evidence" value="ECO:0007669"/>
    <property type="project" value="UniProtKB-SubCell"/>
</dbReference>
<dbReference type="EMBL" id="MN738790">
    <property type="protein sequence ID" value="QHT37123.1"/>
    <property type="molecule type" value="Genomic_DNA"/>
</dbReference>
<evidence type="ECO:0000256" key="2">
    <source>
        <dbReference type="ARBA" id="ARBA00022692"/>
    </source>
</evidence>
<feature type="transmembrane region" description="Helical" evidence="5">
    <location>
        <begin position="77"/>
        <end position="98"/>
    </location>
</feature>
<comment type="subcellular location">
    <subcellularLocation>
        <location evidence="1">Membrane</location>
        <topology evidence="1">Multi-pass membrane protein</topology>
    </subcellularLocation>
</comment>
<dbReference type="AlphaFoldDB" id="A0A6C0F949"/>
<keyword evidence="3 5" id="KW-1133">Transmembrane helix</keyword>
<feature type="transmembrane region" description="Helical" evidence="5">
    <location>
        <begin position="12"/>
        <end position="34"/>
    </location>
</feature>
<keyword evidence="4 5" id="KW-0472">Membrane</keyword>
<name>A0A6C0F949_9ZZZZ</name>
<reference evidence="6" key="1">
    <citation type="journal article" date="2020" name="Nature">
        <title>Giant virus diversity and host interactions through global metagenomics.</title>
        <authorList>
            <person name="Schulz F."/>
            <person name="Roux S."/>
            <person name="Paez-Espino D."/>
            <person name="Jungbluth S."/>
            <person name="Walsh D.A."/>
            <person name="Denef V.J."/>
            <person name="McMahon K.D."/>
            <person name="Konstantinidis K.T."/>
            <person name="Eloe-Fadrosh E.A."/>
            <person name="Kyrpides N.C."/>
            <person name="Woyke T."/>
        </authorList>
    </citation>
    <scope>NUCLEOTIDE SEQUENCE</scope>
    <source>
        <strain evidence="6">GVMAG-S-ERX555967-131</strain>
    </source>
</reference>
<evidence type="ECO:0000256" key="5">
    <source>
        <dbReference type="SAM" id="Phobius"/>
    </source>
</evidence>
<dbReference type="Pfam" id="PF01027">
    <property type="entry name" value="Bax1-I"/>
    <property type="match status" value="1"/>
</dbReference>
<dbReference type="InterPro" id="IPR006214">
    <property type="entry name" value="Bax_inhibitor_1-related"/>
</dbReference>
<protein>
    <submittedName>
        <fullName evidence="6">Uncharacterized protein</fullName>
    </submittedName>
</protein>
<organism evidence="6">
    <name type="scientific">viral metagenome</name>
    <dbReference type="NCBI Taxonomy" id="1070528"/>
    <lineage>
        <taxon>unclassified sequences</taxon>
        <taxon>metagenomes</taxon>
        <taxon>organismal metagenomes</taxon>
    </lineage>
</organism>
<feature type="transmembrane region" description="Helical" evidence="5">
    <location>
        <begin position="165"/>
        <end position="184"/>
    </location>
</feature>
<feature type="transmembrane region" description="Helical" evidence="5">
    <location>
        <begin position="46"/>
        <end position="65"/>
    </location>
</feature>
<proteinExistence type="predicted"/>
<evidence type="ECO:0000256" key="4">
    <source>
        <dbReference type="ARBA" id="ARBA00023136"/>
    </source>
</evidence>